<evidence type="ECO:0000256" key="1">
    <source>
        <dbReference type="SAM" id="Phobius"/>
    </source>
</evidence>
<dbReference type="Proteomes" id="UP000094669">
    <property type="component" value="Unassembled WGS sequence"/>
</dbReference>
<keyword evidence="1" id="KW-0472">Membrane</keyword>
<dbReference type="EMBL" id="MCRM02000001">
    <property type="protein sequence ID" value="PNV76783.1"/>
    <property type="molecule type" value="Genomic_DNA"/>
</dbReference>
<dbReference type="RefSeq" id="WP_010409406.1">
    <property type="nucleotide sequence ID" value="NZ_MCRM02000001.1"/>
</dbReference>
<comment type="caution">
    <text evidence="2">The sequence shown here is derived from an EMBL/GenBank/DDBJ whole genome shotgun (WGS) entry which is preliminary data.</text>
</comment>
<reference evidence="2" key="1">
    <citation type="submission" date="2018-01" db="EMBL/GenBank/DDBJ databases">
        <title>Genomic characterization of Leptospira inadai serogroup Lyme isolated from captured rat in Brazil and comparative analysis with human reference strain.</title>
        <authorList>
            <person name="Moreno L.Z."/>
            <person name="Loureiro A.P."/>
            <person name="Miraglia F."/>
            <person name="Kremer F.S."/>
            <person name="Eslabao M.R."/>
            <person name="Dellagostin O.A."/>
            <person name="Lilenbaum W."/>
            <person name="Moreno A.M."/>
        </authorList>
    </citation>
    <scope>NUCLEOTIDE SEQUENCE [LARGE SCALE GENOMIC DNA]</scope>
    <source>
        <strain evidence="2">M34/99</strain>
    </source>
</reference>
<evidence type="ECO:0000313" key="2">
    <source>
        <dbReference type="EMBL" id="PNV76783.1"/>
    </source>
</evidence>
<accession>A0ABX4YNE4</accession>
<evidence type="ECO:0000313" key="3">
    <source>
        <dbReference type="Proteomes" id="UP000094669"/>
    </source>
</evidence>
<sequence length="221" mass="25832">MKPRLLFYSIFAILVLSGVLISFWSPRDNGRKSELLQGGLSQDTVSRQEYSLFESSSGFVDFSGTTEEKAVDPNEPRLPEEKKSYLDKLSEEDRAKLYEQMYERFKPLADRFPDNRFIPRKISSEEAAKRKEEEDHYYRIQSDLLDRREVSKEDMNFFLDTKLKRSDDMLEILKYSMENFEKSSGSDRSANSEYGKIVRERIENIEKSRAEVLASKKSNGN</sequence>
<evidence type="ECO:0008006" key="4">
    <source>
        <dbReference type="Google" id="ProtNLM"/>
    </source>
</evidence>
<keyword evidence="3" id="KW-1185">Reference proteome</keyword>
<dbReference type="NCBIfam" id="NF047523">
    <property type="entry name" value="LIC_20245_fam"/>
    <property type="match status" value="1"/>
</dbReference>
<name>A0ABX4YNE4_9LEPT</name>
<proteinExistence type="predicted"/>
<feature type="transmembrane region" description="Helical" evidence="1">
    <location>
        <begin position="6"/>
        <end position="24"/>
    </location>
</feature>
<dbReference type="NCBIfam" id="NF047552">
    <property type="entry name" value="LIC_20245_11074_fam"/>
    <property type="match status" value="1"/>
</dbReference>
<keyword evidence="1" id="KW-1133">Transmembrane helix</keyword>
<organism evidence="2 3">
    <name type="scientific">Leptospira inadai serovar Lyme</name>
    <dbReference type="NCBI Taxonomy" id="293084"/>
    <lineage>
        <taxon>Bacteria</taxon>
        <taxon>Pseudomonadati</taxon>
        <taxon>Spirochaetota</taxon>
        <taxon>Spirochaetia</taxon>
        <taxon>Leptospirales</taxon>
        <taxon>Leptospiraceae</taxon>
        <taxon>Leptospira</taxon>
    </lineage>
</organism>
<protein>
    <recommendedName>
        <fullName evidence="4">Lipase modulator</fullName>
    </recommendedName>
</protein>
<gene>
    <name evidence="2" type="ORF">BES34_000370</name>
</gene>
<keyword evidence="1" id="KW-0812">Transmembrane</keyword>